<feature type="non-terminal residue" evidence="3">
    <location>
        <position position="288"/>
    </location>
</feature>
<evidence type="ECO:0000313" key="3">
    <source>
        <dbReference type="EMBL" id="MBN3319168.1"/>
    </source>
</evidence>
<evidence type="ECO:0000256" key="1">
    <source>
        <dbReference type="SAM" id="MobiDB-lite"/>
    </source>
</evidence>
<dbReference type="GO" id="GO:0004222">
    <property type="term" value="F:metalloendopeptidase activity"/>
    <property type="evidence" value="ECO:0007669"/>
    <property type="project" value="InterPro"/>
</dbReference>
<accession>A0A8J7NV97</accession>
<protein>
    <submittedName>
        <fullName evidence="3">ASTL metalloendopeptidase</fullName>
    </submittedName>
</protein>
<dbReference type="Pfam" id="PF01400">
    <property type="entry name" value="Astacin"/>
    <property type="match status" value="1"/>
</dbReference>
<comment type="caution">
    <text evidence="3">The sequence shown here is derived from an EMBL/GenBank/DDBJ whole genome shotgun (WGS) entry which is preliminary data.</text>
</comment>
<proteinExistence type="predicted"/>
<dbReference type="AlphaFoldDB" id="A0A8J7NV97"/>
<organism evidence="3 4">
    <name type="scientific">Atractosteus spatula</name>
    <name type="common">Alligator gar</name>
    <name type="synonym">Lepisosteus spatula</name>
    <dbReference type="NCBI Taxonomy" id="7917"/>
    <lineage>
        <taxon>Eukaryota</taxon>
        <taxon>Metazoa</taxon>
        <taxon>Chordata</taxon>
        <taxon>Craniata</taxon>
        <taxon>Vertebrata</taxon>
        <taxon>Euteleostomi</taxon>
        <taxon>Actinopterygii</taxon>
        <taxon>Neopterygii</taxon>
        <taxon>Holostei</taxon>
        <taxon>Semionotiformes</taxon>
        <taxon>Lepisosteidae</taxon>
        <taxon>Atractosteus</taxon>
    </lineage>
</organism>
<dbReference type="GO" id="GO:0006508">
    <property type="term" value="P:proteolysis"/>
    <property type="evidence" value="ECO:0007669"/>
    <property type="project" value="InterPro"/>
</dbReference>
<evidence type="ECO:0000259" key="2">
    <source>
        <dbReference type="Pfam" id="PF01400"/>
    </source>
</evidence>
<feature type="compositionally biased region" description="Polar residues" evidence="1">
    <location>
        <begin position="189"/>
        <end position="201"/>
    </location>
</feature>
<name>A0A8J7NV97_ATRSP</name>
<dbReference type="Gene3D" id="3.40.390.10">
    <property type="entry name" value="Collagenase (Catalytic Domain)"/>
    <property type="match status" value="2"/>
</dbReference>
<dbReference type="EMBL" id="JAAWVO010043302">
    <property type="protein sequence ID" value="MBN3319168.1"/>
    <property type="molecule type" value="Genomic_DNA"/>
</dbReference>
<sequence length="288" mass="32202">VPAMPFTSSHSIRFTDIAYSNQRSALICPRGPQCFWPKSSDGAVYIPYVIDPEFSVPQRVQINRALSAISTVTCIIFTPRSRERDYLNFRSLDGGCNLLQTKCFSVLQGFEDQFVKRVTNNLGTPNDYDSILHYKPGFFWLTTTDILKINRLHECKGESKSWASTQTPTTRTTGTTRRATRPVVGPTIEPNTPTGTGRSASSERLAVLRTAHFLILSYTSHLFGIETDFIIPQIHIFHYHFGVKLSGICDTRCIAVRHRISGLVDNRVNQKIGLLGAFQGAGTVFLPQ</sequence>
<dbReference type="PANTHER" id="PTHR10127:SF883">
    <property type="entry name" value="ZINC METALLOPROTEINASE NAS-8"/>
    <property type="match status" value="1"/>
</dbReference>
<reference evidence="3" key="1">
    <citation type="journal article" date="2021" name="Cell">
        <title>Tracing the genetic footprints of vertebrate landing in non-teleost ray-finned fishes.</title>
        <authorList>
            <person name="Bi X."/>
            <person name="Wang K."/>
            <person name="Yang L."/>
            <person name="Pan H."/>
            <person name="Jiang H."/>
            <person name="Wei Q."/>
            <person name="Fang M."/>
            <person name="Yu H."/>
            <person name="Zhu C."/>
            <person name="Cai Y."/>
            <person name="He Y."/>
            <person name="Gan X."/>
            <person name="Zeng H."/>
            <person name="Yu D."/>
            <person name="Zhu Y."/>
            <person name="Jiang H."/>
            <person name="Qiu Q."/>
            <person name="Yang H."/>
            <person name="Zhang Y.E."/>
            <person name="Wang W."/>
            <person name="Zhu M."/>
            <person name="He S."/>
            <person name="Zhang G."/>
        </authorList>
    </citation>
    <scope>NUCLEOTIDE SEQUENCE</scope>
    <source>
        <strain evidence="3">Allg_001</strain>
    </source>
</reference>
<feature type="region of interest" description="Disordered" evidence="1">
    <location>
        <begin position="160"/>
        <end position="201"/>
    </location>
</feature>
<feature type="compositionally biased region" description="Low complexity" evidence="1">
    <location>
        <begin position="165"/>
        <end position="187"/>
    </location>
</feature>
<dbReference type="InterPro" id="IPR001506">
    <property type="entry name" value="Peptidase_M12A"/>
</dbReference>
<dbReference type="InterPro" id="IPR024079">
    <property type="entry name" value="MetalloPept_cat_dom_sf"/>
</dbReference>
<dbReference type="SUPFAM" id="SSF55486">
    <property type="entry name" value="Metalloproteases ('zincins'), catalytic domain"/>
    <property type="match status" value="1"/>
</dbReference>
<keyword evidence="4" id="KW-1185">Reference proteome</keyword>
<gene>
    <name evidence="3" type="primary">Astl</name>
    <name evidence="3" type="ORF">GTO95_0001296</name>
</gene>
<feature type="non-terminal residue" evidence="3">
    <location>
        <position position="1"/>
    </location>
</feature>
<feature type="domain" description="Peptidase M12A" evidence="2">
    <location>
        <begin position="45"/>
        <end position="96"/>
    </location>
</feature>
<dbReference type="Proteomes" id="UP000736164">
    <property type="component" value="Unassembled WGS sequence"/>
</dbReference>
<evidence type="ECO:0000313" key="4">
    <source>
        <dbReference type="Proteomes" id="UP000736164"/>
    </source>
</evidence>
<dbReference type="PANTHER" id="PTHR10127">
    <property type="entry name" value="DISCOIDIN, CUB, EGF, LAMININ , AND ZINC METALLOPROTEASE DOMAIN CONTAINING"/>
    <property type="match status" value="1"/>
</dbReference>